<keyword evidence="1" id="KW-0067">ATP-binding</keyword>
<proteinExistence type="predicted"/>
<comment type="caution">
    <text evidence="5">The sequence shown here is derived from an EMBL/GenBank/DDBJ whole genome shotgun (WGS) entry which is preliminary data.</text>
</comment>
<feature type="domain" description="PX" evidence="3">
    <location>
        <begin position="409"/>
        <end position="519"/>
    </location>
</feature>
<evidence type="ECO:0000256" key="1">
    <source>
        <dbReference type="PROSITE-ProRule" id="PRU00409"/>
    </source>
</evidence>
<dbReference type="PROSITE" id="PS50195">
    <property type="entry name" value="PX"/>
    <property type="match status" value="1"/>
</dbReference>
<dbReference type="Gene3D" id="3.30.1520.10">
    <property type="entry name" value="Phox-like domain"/>
    <property type="match status" value="1"/>
</dbReference>
<gene>
    <name evidence="5" type="ORF">HBR001_LOCUS4272</name>
</gene>
<feature type="compositionally biased region" description="Low complexity" evidence="2">
    <location>
        <begin position="1"/>
        <end position="14"/>
    </location>
</feature>
<name>A0AAV0TVJ7_HYABA</name>
<keyword evidence="1" id="KW-0547">Nucleotide-binding</keyword>
<keyword evidence="6" id="KW-1185">Reference proteome</keyword>
<feature type="domain" description="ATP-grasp" evidence="4">
    <location>
        <begin position="126"/>
        <end position="334"/>
    </location>
</feature>
<evidence type="ECO:0000256" key="2">
    <source>
        <dbReference type="SAM" id="MobiDB-lite"/>
    </source>
</evidence>
<protein>
    <recommendedName>
        <fullName evidence="7">PX domain-containing protein</fullName>
    </recommendedName>
</protein>
<reference evidence="5" key="1">
    <citation type="submission" date="2022-12" db="EMBL/GenBank/DDBJ databases">
        <authorList>
            <person name="Webb A."/>
        </authorList>
    </citation>
    <scope>NUCLEOTIDE SEQUENCE</scope>
    <source>
        <strain evidence="5">Hp1</strain>
    </source>
</reference>
<evidence type="ECO:0008006" key="7">
    <source>
        <dbReference type="Google" id="ProtNLM"/>
    </source>
</evidence>
<dbReference type="PROSITE" id="PS50975">
    <property type="entry name" value="ATP_GRASP"/>
    <property type="match status" value="1"/>
</dbReference>
<dbReference type="GO" id="GO:0005524">
    <property type="term" value="F:ATP binding"/>
    <property type="evidence" value="ECO:0007669"/>
    <property type="project" value="UniProtKB-UniRule"/>
</dbReference>
<feature type="compositionally biased region" description="Basic and acidic residues" evidence="2">
    <location>
        <begin position="46"/>
        <end position="58"/>
    </location>
</feature>
<organism evidence="5 6">
    <name type="scientific">Hyaloperonospora brassicae</name>
    <name type="common">Brassica downy mildew</name>
    <name type="synonym">Peronospora brassicae</name>
    <dbReference type="NCBI Taxonomy" id="162125"/>
    <lineage>
        <taxon>Eukaryota</taxon>
        <taxon>Sar</taxon>
        <taxon>Stramenopiles</taxon>
        <taxon>Oomycota</taxon>
        <taxon>Peronosporomycetes</taxon>
        <taxon>Peronosporales</taxon>
        <taxon>Peronosporaceae</taxon>
        <taxon>Hyaloperonospora</taxon>
    </lineage>
</organism>
<feature type="region of interest" description="Disordered" evidence="2">
    <location>
        <begin position="338"/>
        <end position="359"/>
    </location>
</feature>
<dbReference type="CDD" id="cd06093">
    <property type="entry name" value="PX_domain"/>
    <property type="match status" value="1"/>
</dbReference>
<dbReference type="GO" id="GO:0046872">
    <property type="term" value="F:metal ion binding"/>
    <property type="evidence" value="ECO:0007669"/>
    <property type="project" value="InterPro"/>
</dbReference>
<dbReference type="InterPro" id="IPR001683">
    <property type="entry name" value="PX_dom"/>
</dbReference>
<feature type="region of interest" description="Disordered" evidence="2">
    <location>
        <begin position="1"/>
        <end position="60"/>
    </location>
</feature>
<dbReference type="InterPro" id="IPR011761">
    <property type="entry name" value="ATP-grasp"/>
</dbReference>
<dbReference type="Pfam" id="PF00787">
    <property type="entry name" value="PX"/>
    <property type="match status" value="1"/>
</dbReference>
<dbReference type="GO" id="GO:0035091">
    <property type="term" value="F:phosphatidylinositol binding"/>
    <property type="evidence" value="ECO:0007669"/>
    <property type="project" value="InterPro"/>
</dbReference>
<dbReference type="EMBL" id="CANTFL010000851">
    <property type="protein sequence ID" value="CAI5728219.1"/>
    <property type="molecule type" value="Genomic_DNA"/>
</dbReference>
<evidence type="ECO:0000313" key="5">
    <source>
        <dbReference type="EMBL" id="CAI5728219.1"/>
    </source>
</evidence>
<dbReference type="Proteomes" id="UP001162031">
    <property type="component" value="Unassembled WGS sequence"/>
</dbReference>
<dbReference type="InterPro" id="IPR036871">
    <property type="entry name" value="PX_dom_sf"/>
</dbReference>
<evidence type="ECO:0000313" key="6">
    <source>
        <dbReference type="Proteomes" id="UP001162031"/>
    </source>
</evidence>
<accession>A0AAV0TVJ7</accession>
<evidence type="ECO:0000259" key="3">
    <source>
        <dbReference type="PROSITE" id="PS50195"/>
    </source>
</evidence>
<dbReference type="AlphaFoldDB" id="A0AAV0TVJ7"/>
<evidence type="ECO:0000259" key="4">
    <source>
        <dbReference type="PROSITE" id="PS50975"/>
    </source>
</evidence>
<sequence length="519" mass="53494">MGCSHSTSAAAAATDDVEAVHSPTAIGVRESVHPSTVETPVPERGNGSKDEAPVKSTDDDALPVAAAVPLGAVAEEADVDAAKETVEPEAVAATVAEEEPLQAEEAAAATVVPDEEAIEAEGVAAEAKAVEKGIETKELVCVRAPEEVIEAEEVADVAVAAVEEAVKTEEGVAAAAVEERVEIEEAAPAAVEEESVKAKEVVTADAVEESVEAKEVVTADAVEESVEAKEVVAAERVEGSTTTEEVAAAAAAFAVEEVAKTEAVVSTEATAQSVETEEAVPVIARAESVETEDARAAEAVVEVVEKPSEATTAALVDEAALSLNDDALAEEVPAAKAAAEETASLSNEEKQVPAGAHPDEVTGVTESVTEAEASKSAVDVPVETDAPVNARHTSEEVPTSALVHEAESAESSVLTFTAEDTTFDDNGVAFYNYTGSDASGARKDDVHVSKRYSEFKALHAQLSAKQMTDLPALPKAPFLQARNSPRMLEDRKTQFSVLLNAIAAHPAASQSEAFTAFLA</sequence>
<dbReference type="SUPFAM" id="SSF64268">
    <property type="entry name" value="PX domain"/>
    <property type="match status" value="1"/>
</dbReference>